<dbReference type="GO" id="GO:0006508">
    <property type="term" value="P:proteolysis"/>
    <property type="evidence" value="ECO:0007669"/>
    <property type="project" value="UniProtKB-KW"/>
</dbReference>
<evidence type="ECO:0000256" key="6">
    <source>
        <dbReference type="ARBA" id="ARBA00022723"/>
    </source>
</evidence>
<evidence type="ECO:0000256" key="8">
    <source>
        <dbReference type="ARBA" id="ARBA00022801"/>
    </source>
</evidence>
<comment type="cofactor">
    <cofactor evidence="14 16">
        <name>Zn(2+)</name>
        <dbReference type="ChEBI" id="CHEBI:29105"/>
    </cofactor>
    <text evidence="14 16">Binds 1 zinc ion per subunit.</text>
</comment>
<evidence type="ECO:0000256" key="17">
    <source>
        <dbReference type="PROSITE-ProRule" id="PRU00703"/>
    </source>
</evidence>
<keyword evidence="11 14" id="KW-0482">Metalloprotease</keyword>
<accession>A0A1F5S1M3</accession>
<comment type="similarity">
    <text evidence="2 14">Belongs to the peptidase M50B family.</text>
</comment>
<feature type="transmembrane region" description="Helical" evidence="14">
    <location>
        <begin position="211"/>
        <end position="230"/>
    </location>
</feature>
<feature type="active site" evidence="15">
    <location>
        <position position="68"/>
    </location>
</feature>
<feature type="transmembrane region" description="Helical" evidence="14">
    <location>
        <begin position="20"/>
        <end position="37"/>
    </location>
</feature>
<feature type="domain" description="CBS" evidence="18">
    <location>
        <begin position="310"/>
        <end position="368"/>
    </location>
</feature>
<name>A0A1F5S1M3_9BACT</name>
<keyword evidence="6 14" id="KW-0479">Metal-binding</keyword>
<dbReference type="Gene3D" id="3.10.580.10">
    <property type="entry name" value="CBS-domain"/>
    <property type="match status" value="1"/>
</dbReference>
<evidence type="ECO:0000256" key="9">
    <source>
        <dbReference type="ARBA" id="ARBA00022833"/>
    </source>
</evidence>
<gene>
    <name evidence="19" type="ORF">A2257_04530</name>
</gene>
<dbReference type="Proteomes" id="UP000177407">
    <property type="component" value="Unassembled WGS sequence"/>
</dbReference>
<feature type="domain" description="CBS" evidence="18">
    <location>
        <begin position="248"/>
        <end position="304"/>
    </location>
</feature>
<evidence type="ECO:0000313" key="19">
    <source>
        <dbReference type="EMBL" id="OGF20590.1"/>
    </source>
</evidence>
<dbReference type="PANTHER" id="PTHR39188">
    <property type="entry name" value="MEMBRANE-ASSOCIATED ZINC METALLOPROTEASE M50B"/>
    <property type="match status" value="1"/>
</dbReference>
<dbReference type="PROSITE" id="PS51371">
    <property type="entry name" value="CBS"/>
    <property type="match status" value="2"/>
</dbReference>
<feature type="binding site" evidence="16">
    <location>
        <position position="67"/>
    </location>
    <ligand>
        <name>Zn(2+)</name>
        <dbReference type="ChEBI" id="CHEBI:29105"/>
        <note>catalytic</note>
    </ligand>
</feature>
<evidence type="ECO:0000313" key="20">
    <source>
        <dbReference type="Proteomes" id="UP000177407"/>
    </source>
</evidence>
<feature type="binding site" evidence="16">
    <location>
        <position position="71"/>
    </location>
    <ligand>
        <name>Zn(2+)</name>
        <dbReference type="ChEBI" id="CHEBI:29105"/>
        <note>catalytic</note>
    </ligand>
</feature>
<dbReference type="InterPro" id="IPR008915">
    <property type="entry name" value="Peptidase_M50"/>
</dbReference>
<dbReference type="PANTHER" id="PTHR39188:SF3">
    <property type="entry name" value="STAGE IV SPORULATION PROTEIN FB"/>
    <property type="match status" value="1"/>
</dbReference>
<protein>
    <recommendedName>
        <fullName evidence="14">Zinc metalloprotease</fullName>
    </recommendedName>
</protein>
<dbReference type="SUPFAM" id="SSF54631">
    <property type="entry name" value="CBS-domain pair"/>
    <property type="match status" value="1"/>
</dbReference>
<comment type="caution">
    <text evidence="19">The sequence shown here is derived from an EMBL/GenBank/DDBJ whole genome shotgun (WGS) entry which is preliminary data.</text>
</comment>
<dbReference type="InterPro" id="IPR046342">
    <property type="entry name" value="CBS_dom_sf"/>
</dbReference>
<keyword evidence="13 14" id="KW-0472">Membrane</keyword>
<dbReference type="GO" id="GO:0008237">
    <property type="term" value="F:metallopeptidase activity"/>
    <property type="evidence" value="ECO:0007669"/>
    <property type="project" value="UniProtKB-UniRule"/>
</dbReference>
<reference evidence="19 20" key="1">
    <citation type="journal article" date="2016" name="Nat. Commun.">
        <title>Thousands of microbial genomes shed light on interconnected biogeochemical processes in an aquifer system.</title>
        <authorList>
            <person name="Anantharaman K."/>
            <person name="Brown C.T."/>
            <person name="Hug L.A."/>
            <person name="Sharon I."/>
            <person name="Castelle C.J."/>
            <person name="Probst A.J."/>
            <person name="Thomas B.C."/>
            <person name="Singh A."/>
            <person name="Wilkins M.J."/>
            <person name="Karaoz U."/>
            <person name="Brodie E.L."/>
            <person name="Williams K.H."/>
            <person name="Hubbard S.S."/>
            <person name="Banfield J.F."/>
        </authorList>
    </citation>
    <scope>NUCLEOTIDE SEQUENCE [LARGE SCALE GENOMIC DNA]</scope>
</reference>
<evidence type="ECO:0000256" key="3">
    <source>
        <dbReference type="ARBA" id="ARBA00022475"/>
    </source>
</evidence>
<keyword evidence="9 14" id="KW-0862">Zinc</keyword>
<evidence type="ECO:0000256" key="2">
    <source>
        <dbReference type="ARBA" id="ARBA00007931"/>
    </source>
</evidence>
<dbReference type="GO" id="GO:0005886">
    <property type="term" value="C:plasma membrane"/>
    <property type="evidence" value="ECO:0007669"/>
    <property type="project" value="UniProtKB-SubCell"/>
</dbReference>
<dbReference type="Pfam" id="PF02163">
    <property type="entry name" value="Peptidase_M50"/>
    <property type="match status" value="2"/>
</dbReference>
<evidence type="ECO:0000256" key="5">
    <source>
        <dbReference type="ARBA" id="ARBA00022692"/>
    </source>
</evidence>
<dbReference type="AlphaFoldDB" id="A0A1F5S1M3"/>
<evidence type="ECO:0000256" key="13">
    <source>
        <dbReference type="ARBA" id="ARBA00023136"/>
    </source>
</evidence>
<feature type="transmembrane region" description="Helical" evidence="14">
    <location>
        <begin position="79"/>
        <end position="98"/>
    </location>
</feature>
<dbReference type="InterPro" id="IPR016483">
    <property type="entry name" value="UCP006404_Pept_M50_CBS"/>
</dbReference>
<dbReference type="SMART" id="SM00116">
    <property type="entry name" value="CBS"/>
    <property type="match status" value="2"/>
</dbReference>
<keyword evidence="10 14" id="KW-1133">Transmembrane helix</keyword>
<keyword evidence="5 14" id="KW-0812">Transmembrane</keyword>
<keyword evidence="4 14" id="KW-0645">Protease</keyword>
<organism evidence="19 20">
    <name type="scientific">Candidatus Falkowbacteria bacterium RIFOXYA2_FULL_38_12</name>
    <dbReference type="NCBI Taxonomy" id="1797993"/>
    <lineage>
        <taxon>Bacteria</taxon>
        <taxon>Candidatus Falkowiibacteriota</taxon>
    </lineage>
</organism>
<evidence type="ECO:0000256" key="16">
    <source>
        <dbReference type="PIRSR" id="PIRSR006404-2"/>
    </source>
</evidence>
<keyword evidence="7" id="KW-0677">Repeat</keyword>
<keyword evidence="8 14" id="KW-0378">Hydrolase</keyword>
<dbReference type="InterPro" id="IPR000644">
    <property type="entry name" value="CBS_dom"/>
</dbReference>
<feature type="binding site" evidence="16">
    <location>
        <position position="162"/>
    </location>
    <ligand>
        <name>Zn(2+)</name>
        <dbReference type="ChEBI" id="CHEBI:29105"/>
        <note>catalytic</note>
    </ligand>
</feature>
<evidence type="ECO:0000256" key="1">
    <source>
        <dbReference type="ARBA" id="ARBA00004651"/>
    </source>
</evidence>
<dbReference type="Pfam" id="PF00571">
    <property type="entry name" value="CBS"/>
    <property type="match status" value="2"/>
</dbReference>
<evidence type="ECO:0000256" key="14">
    <source>
        <dbReference type="PIRNR" id="PIRNR006404"/>
    </source>
</evidence>
<feature type="transmembrane region" description="Helical" evidence="14">
    <location>
        <begin position="49"/>
        <end position="67"/>
    </location>
</feature>
<keyword evidence="12 17" id="KW-0129">CBS domain</keyword>
<dbReference type="PIRSF" id="PIRSF006404">
    <property type="entry name" value="UCP006404_Pept_M50_CBS"/>
    <property type="match status" value="1"/>
</dbReference>
<dbReference type="CDD" id="cd06164">
    <property type="entry name" value="S2P-M50_SpoIVFB_CBS"/>
    <property type="match status" value="1"/>
</dbReference>
<proteinExistence type="inferred from homology"/>
<evidence type="ECO:0000256" key="4">
    <source>
        <dbReference type="ARBA" id="ARBA00022670"/>
    </source>
</evidence>
<sequence>MHNSFSLGKVKNIEIKIHYSWFLIFFLITWSLARFYFPAQYPGLGSFFYWFYSLIAAVLLFASVLFHEMAHSLVGRKNHVIVKSITLFVFGGVAEMLTEPERPDEEFKMAVAGPVASFVLAGAFFVISIAGAGLAISAIAHYLFLINSILVVFNLVPAFPLDGGRIFRSILWVKYKNLDRATRYAVWVSRICALILTLWGIKMLLENNFIGGLWMILISWFLLQAAGASLKQSLMEHVLSPIKVTEIMETNFRSISPKMPLHELAKAFLTYKQGGFPVVEDGRIFGIVTLEDLRTIPQDKWEKTIVKKVMTDAEKLHFLKPKDNAFDAFLKLTNNDLGRLPVVENGEVVGMVTRNSIILLLAVKCDKSI</sequence>
<feature type="transmembrane region" description="Helical" evidence="14">
    <location>
        <begin position="142"/>
        <end position="163"/>
    </location>
</feature>
<evidence type="ECO:0000256" key="15">
    <source>
        <dbReference type="PIRSR" id="PIRSR006404-1"/>
    </source>
</evidence>
<feature type="transmembrane region" description="Helical" evidence="14">
    <location>
        <begin position="110"/>
        <end position="136"/>
    </location>
</feature>
<keyword evidence="3 14" id="KW-1003">Cell membrane</keyword>
<evidence type="ECO:0000259" key="18">
    <source>
        <dbReference type="PROSITE" id="PS51371"/>
    </source>
</evidence>
<evidence type="ECO:0000256" key="7">
    <source>
        <dbReference type="ARBA" id="ARBA00022737"/>
    </source>
</evidence>
<evidence type="ECO:0000256" key="12">
    <source>
        <dbReference type="ARBA" id="ARBA00023122"/>
    </source>
</evidence>
<evidence type="ECO:0000256" key="11">
    <source>
        <dbReference type="ARBA" id="ARBA00023049"/>
    </source>
</evidence>
<comment type="subcellular location">
    <subcellularLocation>
        <location evidence="1 14">Cell membrane</location>
        <topology evidence="1 14">Multi-pass membrane protein</topology>
    </subcellularLocation>
</comment>
<dbReference type="EMBL" id="MFGA01000023">
    <property type="protein sequence ID" value="OGF20590.1"/>
    <property type="molecule type" value="Genomic_DNA"/>
</dbReference>
<evidence type="ECO:0000256" key="10">
    <source>
        <dbReference type="ARBA" id="ARBA00022989"/>
    </source>
</evidence>
<feature type="transmembrane region" description="Helical" evidence="14">
    <location>
        <begin position="184"/>
        <end position="205"/>
    </location>
</feature>
<dbReference type="GO" id="GO:0046872">
    <property type="term" value="F:metal ion binding"/>
    <property type="evidence" value="ECO:0007669"/>
    <property type="project" value="UniProtKB-UniRule"/>
</dbReference>